<feature type="region of interest" description="Disordered" evidence="2">
    <location>
        <begin position="146"/>
        <end position="233"/>
    </location>
</feature>
<keyword evidence="1" id="KW-0175">Coiled coil</keyword>
<keyword evidence="4" id="KW-1185">Reference proteome</keyword>
<evidence type="ECO:0000313" key="3">
    <source>
        <dbReference type="EMBL" id="KAI9554776.1"/>
    </source>
</evidence>
<proteinExistence type="predicted"/>
<evidence type="ECO:0000256" key="2">
    <source>
        <dbReference type="SAM" id="MobiDB-lite"/>
    </source>
</evidence>
<sequence length="814" mass="89075">MAECYDQEQEDRYRLLRGRLATAYRPAHRPDDDEDLPPPPVAASSAAAASSAGAAHLFGGSFQFIVQEQAKSMVAIQELQQEVGSLLLFRQAVLAALPHLHQQQQQQPSNALLLAQGNNSTKIIAAANTSAATTATTNTIIGGQSWTRRKQQHLQQQQLTGGGGYRSLQDGSSDQPAASTAITSSTSSNNPVVDSGFSTEASNSNTSPRSSRFDTTSSSEMTMSHHHQQQQPMEKELLQHLERVQQRLARLKKDEDRLLTLLNLKRMANATAGGGTANDDDDELWILLEEIQLRSQAMRNSSAATEAKDAVNKPEEAVHQQQSLSHKKRVSFQQQQQQLLETEGRVVVASDSVDVLPSPAGKLSCSTLSSSSSSRYQPPSRDQVATILRLTNPVQLQRHLLRALLDNQTLREQVESGRCDVESRDVQWRTKNQLAVEQMTALRDENEDLRFQLEEQKIELEGTKARLRMLNRVPSPSPHHHGAPAVTSVRVRATSTQTDRPTTLLLHHSPLPAKAVHQCCSQGTQTTVAELLAEDNNNKVVVVGGGRALPRVVDASPKPQKLVSKLVDLAHGNGAKVNGSGSSWGDPDEERPSVEGGRRSYSSRIPTPIKPTVIPTPAVVSVNNYNNNNSSSKMVSAVAATTTTPSKRELPDIPMTNKMMTKSPLGVVTPVGTKIYQQRGSKSDPANAVATTKVRLPVGSSHKLRTRLALTDSLSSSEDQQQQQQQHHSDHHKVDDYYDSINANNKNRGSPMYQVQQHHSPVDSLERSLPSVGIPYNYQRRVAVTQQRDNRSYNSQSSAGSSTTPSNSLSFHHP</sequence>
<feature type="compositionally biased region" description="Low complexity" evidence="2">
    <location>
        <begin position="792"/>
        <end position="814"/>
    </location>
</feature>
<feature type="region of interest" description="Disordered" evidence="2">
    <location>
        <begin position="24"/>
        <end position="44"/>
    </location>
</feature>
<feature type="coiled-coil region" evidence="1">
    <location>
        <begin position="234"/>
        <end position="261"/>
    </location>
</feature>
<feature type="region of interest" description="Disordered" evidence="2">
    <location>
        <begin position="787"/>
        <end position="814"/>
    </location>
</feature>
<accession>A0AAD5PP58</accession>
<organism evidence="3 4">
    <name type="scientific">Daphnia sinensis</name>
    <dbReference type="NCBI Taxonomy" id="1820382"/>
    <lineage>
        <taxon>Eukaryota</taxon>
        <taxon>Metazoa</taxon>
        <taxon>Ecdysozoa</taxon>
        <taxon>Arthropoda</taxon>
        <taxon>Crustacea</taxon>
        <taxon>Branchiopoda</taxon>
        <taxon>Diplostraca</taxon>
        <taxon>Cladocera</taxon>
        <taxon>Anomopoda</taxon>
        <taxon>Daphniidae</taxon>
        <taxon>Daphnia</taxon>
        <taxon>Daphnia similis group</taxon>
    </lineage>
</organism>
<feature type="coiled-coil region" evidence="1">
    <location>
        <begin position="439"/>
        <end position="473"/>
    </location>
</feature>
<feature type="compositionally biased region" description="Low complexity" evidence="2">
    <location>
        <begin position="177"/>
        <end position="188"/>
    </location>
</feature>
<feature type="region of interest" description="Disordered" evidence="2">
    <location>
        <begin position="474"/>
        <end position="498"/>
    </location>
</feature>
<protein>
    <submittedName>
        <fullName evidence="3">Uncharacterized protein</fullName>
    </submittedName>
</protein>
<feature type="region of interest" description="Disordered" evidence="2">
    <location>
        <begin position="713"/>
        <end position="768"/>
    </location>
</feature>
<feature type="compositionally biased region" description="Polar residues" evidence="2">
    <location>
        <begin position="741"/>
        <end position="759"/>
    </location>
</feature>
<dbReference type="Proteomes" id="UP000820818">
    <property type="component" value="Linkage Group LG8"/>
</dbReference>
<feature type="compositionally biased region" description="Polar residues" evidence="2">
    <location>
        <begin position="189"/>
        <end position="214"/>
    </location>
</feature>
<reference evidence="3 4" key="1">
    <citation type="submission" date="2022-05" db="EMBL/GenBank/DDBJ databases">
        <title>A multi-omics perspective on studying reproductive biology in Daphnia sinensis.</title>
        <authorList>
            <person name="Jia J."/>
        </authorList>
    </citation>
    <scope>NUCLEOTIDE SEQUENCE [LARGE SCALE GENOMIC DNA]</scope>
    <source>
        <strain evidence="3 4">WSL</strain>
    </source>
</reference>
<evidence type="ECO:0000313" key="4">
    <source>
        <dbReference type="Proteomes" id="UP000820818"/>
    </source>
</evidence>
<dbReference type="AlphaFoldDB" id="A0AAD5PP58"/>
<dbReference type="EMBL" id="WJBH02000008">
    <property type="protein sequence ID" value="KAI9554776.1"/>
    <property type="molecule type" value="Genomic_DNA"/>
</dbReference>
<dbReference type="PANTHER" id="PTHR37002">
    <property type="entry name" value="AGAP007005-PA"/>
    <property type="match status" value="1"/>
</dbReference>
<feature type="region of interest" description="Disordered" evidence="2">
    <location>
        <begin position="572"/>
        <end position="608"/>
    </location>
</feature>
<gene>
    <name evidence="3" type="ORF">GHT06_020053</name>
</gene>
<feature type="region of interest" description="Disordered" evidence="2">
    <location>
        <begin position="304"/>
        <end position="327"/>
    </location>
</feature>
<name>A0AAD5PP58_9CRUS</name>
<comment type="caution">
    <text evidence="3">The sequence shown here is derived from an EMBL/GenBank/DDBJ whole genome shotgun (WGS) entry which is preliminary data.</text>
</comment>
<feature type="compositionally biased region" description="Basic and acidic residues" evidence="2">
    <location>
        <begin position="306"/>
        <end position="318"/>
    </location>
</feature>
<dbReference type="PANTHER" id="PTHR37002:SF10">
    <property type="entry name" value="TRANSGLUTAMINASE-LIKE DOMAIN-CONTAINING PROTEIN"/>
    <property type="match status" value="1"/>
</dbReference>
<evidence type="ECO:0000256" key="1">
    <source>
        <dbReference type="SAM" id="Coils"/>
    </source>
</evidence>
<feature type="compositionally biased region" description="Low complexity" evidence="2">
    <location>
        <begin position="713"/>
        <end position="726"/>
    </location>
</feature>